<keyword evidence="1" id="KW-1185">Reference proteome</keyword>
<proteinExistence type="predicted"/>
<organism evidence="1 2">
    <name type="scientific">Macrostomum lignano</name>
    <dbReference type="NCBI Taxonomy" id="282301"/>
    <lineage>
        <taxon>Eukaryota</taxon>
        <taxon>Metazoa</taxon>
        <taxon>Spiralia</taxon>
        <taxon>Lophotrochozoa</taxon>
        <taxon>Platyhelminthes</taxon>
        <taxon>Rhabditophora</taxon>
        <taxon>Macrostomorpha</taxon>
        <taxon>Macrostomida</taxon>
        <taxon>Macrostomidae</taxon>
        <taxon>Macrostomum</taxon>
    </lineage>
</organism>
<protein>
    <submittedName>
        <fullName evidence="2">GATA-binding factor A</fullName>
    </submittedName>
</protein>
<accession>A0A1I8IXX3</accession>
<evidence type="ECO:0000313" key="1">
    <source>
        <dbReference type="Proteomes" id="UP000095280"/>
    </source>
</evidence>
<reference evidence="2" key="1">
    <citation type="submission" date="2016-11" db="UniProtKB">
        <authorList>
            <consortium name="WormBaseParasite"/>
        </authorList>
    </citation>
    <scope>IDENTIFICATION</scope>
</reference>
<evidence type="ECO:0000313" key="2">
    <source>
        <dbReference type="WBParaSite" id="maker-uti_cns_0019084-snap-gene-0.4-mRNA-1"/>
    </source>
</evidence>
<sequence length="133" mass="14967">MLLCDQQQACQQPGCHSNAMTTVPETATNNSYADFPAATSYQSELDAMNHAQHLQLHQQQIQQQSQHHLELHQVDSLFSASHGIQHHLVHQHPMQQGATWSLLPGGHEHYHTYADDLLGNGRQFKLESRSPSD</sequence>
<dbReference type="AlphaFoldDB" id="A0A1I8IXX3"/>
<name>A0A1I8IXX3_9PLAT</name>
<dbReference type="Proteomes" id="UP000095280">
    <property type="component" value="Unplaced"/>
</dbReference>
<dbReference type="WBParaSite" id="maker-uti_cns_0019084-snap-gene-0.4-mRNA-1">
    <property type="protein sequence ID" value="maker-uti_cns_0019084-snap-gene-0.4-mRNA-1"/>
    <property type="gene ID" value="maker-uti_cns_0019084-snap-gene-0.4"/>
</dbReference>